<feature type="compositionally biased region" description="Polar residues" evidence="1">
    <location>
        <begin position="316"/>
        <end position="332"/>
    </location>
</feature>
<sequence>MHLIFAPDGPIAVVERQSAFVGAGSLSIHEESIIMRGTSLLLSGLFPVVWARVAQEPAITPAPSLPEIDLSRRQDIDLGSLAPILLTAVPPSILALALTNLPAVSRLLWSEFLDDKTPDWFTALPTDVQGYLSGEFGPTTTAASNRASATSSSSPSSSNTLTSSSQPTASEITSASNESDDDHHGGLPSWAKIVIGVAVPVVVLGIVALVLLCCWRRRLRRRRAARAQSRIRQPPGEQHLPLRGGYISSDTSPDMSQSEHPAYRTSTQTTTTIGGPSYEELPPIAATHRSSRGSKQSLSSLHSVPEVPEPYIGHYQRSQDPSTSSEGMNSRRVSPLNPLYSEYGARLDRSMNARNVGQGIYAGGNSPYNTNASKYVAYSPHRTSNPFSDPSPPQQNSDNAESGGYHGVSDYGPEQVVLGQHGCEGRVHTLCRSGRAA</sequence>
<dbReference type="EMBL" id="ML976750">
    <property type="protein sequence ID" value="KAF1966147.1"/>
    <property type="molecule type" value="Genomic_DNA"/>
</dbReference>
<dbReference type="Proteomes" id="UP000800036">
    <property type="component" value="Unassembled WGS sequence"/>
</dbReference>
<name>A0A6A5UYJ6_9PLEO</name>
<gene>
    <name evidence="3" type="ORF">BU23DRAFT_574264</name>
</gene>
<evidence type="ECO:0000313" key="4">
    <source>
        <dbReference type="Proteomes" id="UP000800036"/>
    </source>
</evidence>
<feature type="region of interest" description="Disordered" evidence="1">
    <location>
        <begin position="142"/>
        <end position="183"/>
    </location>
</feature>
<feature type="compositionally biased region" description="Polar residues" evidence="1">
    <location>
        <begin position="248"/>
        <end position="259"/>
    </location>
</feature>
<dbReference type="AlphaFoldDB" id="A0A6A5UYJ6"/>
<dbReference type="OrthoDB" id="5419608at2759"/>
<accession>A0A6A5UYJ6</accession>
<feature type="region of interest" description="Disordered" evidence="1">
    <location>
        <begin position="225"/>
        <end position="335"/>
    </location>
</feature>
<reference evidence="3" key="1">
    <citation type="journal article" date="2020" name="Stud. Mycol.">
        <title>101 Dothideomycetes genomes: a test case for predicting lifestyles and emergence of pathogens.</title>
        <authorList>
            <person name="Haridas S."/>
            <person name="Albert R."/>
            <person name="Binder M."/>
            <person name="Bloem J."/>
            <person name="Labutti K."/>
            <person name="Salamov A."/>
            <person name="Andreopoulos B."/>
            <person name="Baker S."/>
            <person name="Barry K."/>
            <person name="Bills G."/>
            <person name="Bluhm B."/>
            <person name="Cannon C."/>
            <person name="Castanera R."/>
            <person name="Culley D."/>
            <person name="Daum C."/>
            <person name="Ezra D."/>
            <person name="Gonzalez J."/>
            <person name="Henrissat B."/>
            <person name="Kuo A."/>
            <person name="Liang C."/>
            <person name="Lipzen A."/>
            <person name="Lutzoni F."/>
            <person name="Magnuson J."/>
            <person name="Mondo S."/>
            <person name="Nolan M."/>
            <person name="Ohm R."/>
            <person name="Pangilinan J."/>
            <person name="Park H.-J."/>
            <person name="Ramirez L."/>
            <person name="Alfaro M."/>
            <person name="Sun H."/>
            <person name="Tritt A."/>
            <person name="Yoshinaga Y."/>
            <person name="Zwiers L.-H."/>
            <person name="Turgeon B."/>
            <person name="Goodwin S."/>
            <person name="Spatafora J."/>
            <person name="Crous P."/>
            <person name="Grigoriev I."/>
        </authorList>
    </citation>
    <scope>NUCLEOTIDE SEQUENCE</scope>
    <source>
        <strain evidence="3">CBS 107.79</strain>
    </source>
</reference>
<organism evidence="3 4">
    <name type="scientific">Bimuria novae-zelandiae CBS 107.79</name>
    <dbReference type="NCBI Taxonomy" id="1447943"/>
    <lineage>
        <taxon>Eukaryota</taxon>
        <taxon>Fungi</taxon>
        <taxon>Dikarya</taxon>
        <taxon>Ascomycota</taxon>
        <taxon>Pezizomycotina</taxon>
        <taxon>Dothideomycetes</taxon>
        <taxon>Pleosporomycetidae</taxon>
        <taxon>Pleosporales</taxon>
        <taxon>Massarineae</taxon>
        <taxon>Didymosphaeriaceae</taxon>
        <taxon>Bimuria</taxon>
    </lineage>
</organism>
<feature type="transmembrane region" description="Helical" evidence="2">
    <location>
        <begin position="193"/>
        <end position="215"/>
    </location>
</feature>
<feature type="region of interest" description="Disordered" evidence="1">
    <location>
        <begin position="378"/>
        <end position="413"/>
    </location>
</feature>
<evidence type="ECO:0000313" key="3">
    <source>
        <dbReference type="EMBL" id="KAF1966147.1"/>
    </source>
</evidence>
<evidence type="ECO:0000256" key="2">
    <source>
        <dbReference type="SAM" id="Phobius"/>
    </source>
</evidence>
<feature type="compositionally biased region" description="Low complexity" evidence="1">
    <location>
        <begin position="293"/>
        <end position="303"/>
    </location>
</feature>
<keyword evidence="2" id="KW-1133">Transmembrane helix</keyword>
<feature type="compositionally biased region" description="Polar residues" evidence="1">
    <location>
        <begin position="381"/>
        <end position="400"/>
    </location>
</feature>
<evidence type="ECO:0000256" key="1">
    <source>
        <dbReference type="SAM" id="MobiDB-lite"/>
    </source>
</evidence>
<feature type="compositionally biased region" description="Low complexity" evidence="1">
    <location>
        <begin position="142"/>
        <end position="165"/>
    </location>
</feature>
<keyword evidence="2" id="KW-0472">Membrane</keyword>
<keyword evidence="4" id="KW-1185">Reference proteome</keyword>
<feature type="compositionally biased region" description="Polar residues" evidence="1">
    <location>
        <begin position="166"/>
        <end position="177"/>
    </location>
</feature>
<protein>
    <submittedName>
        <fullName evidence="3">Uncharacterized protein</fullName>
    </submittedName>
</protein>
<proteinExistence type="predicted"/>
<keyword evidence="2" id="KW-0812">Transmembrane</keyword>